<dbReference type="EMBL" id="WVHT01000008">
    <property type="protein sequence ID" value="MXV52589.1"/>
    <property type="molecule type" value="Genomic_DNA"/>
</dbReference>
<evidence type="ECO:0000313" key="2">
    <source>
        <dbReference type="Proteomes" id="UP000466586"/>
    </source>
</evidence>
<gene>
    <name evidence="1" type="ORF">GS399_16570</name>
</gene>
<accession>A0A7K1YF25</accession>
<evidence type="ECO:0000313" key="1">
    <source>
        <dbReference type="EMBL" id="MXV52589.1"/>
    </source>
</evidence>
<organism evidence="1 2">
    <name type="scientific">Hufsiella arboris</name>
    <dbReference type="NCBI Taxonomy" id="2695275"/>
    <lineage>
        <taxon>Bacteria</taxon>
        <taxon>Pseudomonadati</taxon>
        <taxon>Bacteroidota</taxon>
        <taxon>Sphingobacteriia</taxon>
        <taxon>Sphingobacteriales</taxon>
        <taxon>Sphingobacteriaceae</taxon>
        <taxon>Hufsiella</taxon>
    </lineage>
</organism>
<reference evidence="1 2" key="1">
    <citation type="submission" date="2019-11" db="EMBL/GenBank/DDBJ databases">
        <title>Pedobacter sp. HMF7647 Genome sequencing and assembly.</title>
        <authorList>
            <person name="Kang H."/>
            <person name="Kim H."/>
            <person name="Joh K."/>
        </authorList>
    </citation>
    <scope>NUCLEOTIDE SEQUENCE [LARGE SCALE GENOMIC DNA]</scope>
    <source>
        <strain evidence="1 2">HMF7647</strain>
    </source>
</reference>
<name>A0A7K1YF25_9SPHI</name>
<dbReference type="RefSeq" id="WP_160845761.1">
    <property type="nucleotide sequence ID" value="NZ_WVHT01000008.1"/>
</dbReference>
<comment type="caution">
    <text evidence="1">The sequence shown here is derived from an EMBL/GenBank/DDBJ whole genome shotgun (WGS) entry which is preliminary data.</text>
</comment>
<protein>
    <submittedName>
        <fullName evidence="1">Uncharacterized protein</fullName>
    </submittedName>
</protein>
<proteinExistence type="predicted"/>
<keyword evidence="2" id="KW-1185">Reference proteome</keyword>
<dbReference type="Proteomes" id="UP000466586">
    <property type="component" value="Unassembled WGS sequence"/>
</dbReference>
<sequence length="128" mass="14018">MSNKNPRVAVPANIEELLNLANLIYQKHQADGGSSPLNSLQEYSWDTIGPGIQQALAKHNEAEALKRQSEKAFAERNALVADVADIVKSTRSLLKALNTKNPKKIGDWGFDVVESPRPGKEKVVETAK</sequence>
<dbReference type="AlphaFoldDB" id="A0A7K1YF25"/>